<evidence type="ECO:0000313" key="2">
    <source>
        <dbReference type="Proteomes" id="UP001054252"/>
    </source>
</evidence>
<dbReference type="Proteomes" id="UP001054252">
    <property type="component" value="Unassembled WGS sequence"/>
</dbReference>
<comment type="caution">
    <text evidence="1">The sequence shown here is derived from an EMBL/GenBank/DDBJ whole genome shotgun (WGS) entry which is preliminary data.</text>
</comment>
<accession>A0AAV5I2W3</accession>
<evidence type="ECO:0000313" key="1">
    <source>
        <dbReference type="EMBL" id="GKU93851.1"/>
    </source>
</evidence>
<reference evidence="1 2" key="1">
    <citation type="journal article" date="2021" name="Commun. Biol.">
        <title>The genome of Shorea leprosula (Dipterocarpaceae) highlights the ecological relevance of drought in aseasonal tropical rainforests.</title>
        <authorList>
            <person name="Ng K.K.S."/>
            <person name="Kobayashi M.J."/>
            <person name="Fawcett J.A."/>
            <person name="Hatakeyama M."/>
            <person name="Paape T."/>
            <person name="Ng C.H."/>
            <person name="Ang C.C."/>
            <person name="Tnah L.H."/>
            <person name="Lee C.T."/>
            <person name="Nishiyama T."/>
            <person name="Sese J."/>
            <person name="O'Brien M.J."/>
            <person name="Copetti D."/>
            <person name="Mohd Noor M.I."/>
            <person name="Ong R.C."/>
            <person name="Putra M."/>
            <person name="Sireger I.Z."/>
            <person name="Indrioko S."/>
            <person name="Kosugi Y."/>
            <person name="Izuno A."/>
            <person name="Isagi Y."/>
            <person name="Lee S.L."/>
            <person name="Shimizu K.K."/>
        </authorList>
    </citation>
    <scope>NUCLEOTIDE SEQUENCE [LARGE SCALE GENOMIC DNA]</scope>
    <source>
        <strain evidence="1">214</strain>
    </source>
</reference>
<dbReference type="AlphaFoldDB" id="A0AAV5I2W3"/>
<dbReference type="EMBL" id="BPVZ01000007">
    <property type="protein sequence ID" value="GKU93851.1"/>
    <property type="molecule type" value="Genomic_DNA"/>
</dbReference>
<name>A0AAV5I2W3_9ROSI</name>
<gene>
    <name evidence="1" type="ORF">SLEP1_g7412</name>
</gene>
<proteinExistence type="predicted"/>
<protein>
    <submittedName>
        <fullName evidence="1">Uncharacterized protein</fullName>
    </submittedName>
</protein>
<keyword evidence="2" id="KW-1185">Reference proteome</keyword>
<organism evidence="1 2">
    <name type="scientific">Rubroshorea leprosula</name>
    <dbReference type="NCBI Taxonomy" id="152421"/>
    <lineage>
        <taxon>Eukaryota</taxon>
        <taxon>Viridiplantae</taxon>
        <taxon>Streptophyta</taxon>
        <taxon>Embryophyta</taxon>
        <taxon>Tracheophyta</taxon>
        <taxon>Spermatophyta</taxon>
        <taxon>Magnoliopsida</taxon>
        <taxon>eudicotyledons</taxon>
        <taxon>Gunneridae</taxon>
        <taxon>Pentapetalae</taxon>
        <taxon>rosids</taxon>
        <taxon>malvids</taxon>
        <taxon>Malvales</taxon>
        <taxon>Dipterocarpaceae</taxon>
        <taxon>Rubroshorea</taxon>
    </lineage>
</organism>
<sequence>MPVLSAQPPTTEMALLAGGASFRSLDVLSRRPGIVISSNSSFDFIWIFIDKSFV</sequence>